<dbReference type="Pfam" id="PF13811">
    <property type="entry name" value="DUF4186"/>
    <property type="match status" value="1"/>
</dbReference>
<accession>A0A6C2TVJ1</accession>
<organism evidence="1 2">
    <name type="scientific">Pontiella desulfatans</name>
    <dbReference type="NCBI Taxonomy" id="2750659"/>
    <lineage>
        <taxon>Bacteria</taxon>
        <taxon>Pseudomonadati</taxon>
        <taxon>Kiritimatiellota</taxon>
        <taxon>Kiritimatiellia</taxon>
        <taxon>Kiritimatiellales</taxon>
        <taxon>Pontiellaceae</taxon>
        <taxon>Pontiella</taxon>
    </lineage>
</organism>
<dbReference type="AlphaFoldDB" id="A0A6C2TVJ1"/>
<dbReference type="EMBL" id="CAAHFG010000001">
    <property type="protein sequence ID" value="VGO11557.1"/>
    <property type="molecule type" value="Genomic_DNA"/>
</dbReference>
<sequence>MVKISDKDWDALKKKLADDGRLEKFILGEPEQEYVTSRGMEILRLHATDFVNKRLAPAKPKNDGRQTPTKGHPVFIAQHACGCNDRSAVEEFFGYEKGRELTEDEVDIIVDTILRWIDEHLDT</sequence>
<protein>
    <recommendedName>
        <fullName evidence="3">DUF4186 domain-containing protein</fullName>
    </recommendedName>
</protein>
<reference evidence="1 2" key="1">
    <citation type="submission" date="2019-04" db="EMBL/GenBank/DDBJ databases">
        <authorList>
            <person name="Van Vliet M D."/>
        </authorList>
    </citation>
    <scope>NUCLEOTIDE SEQUENCE [LARGE SCALE GENOMIC DNA]</scope>
    <source>
        <strain evidence="1 2">F1</strain>
    </source>
</reference>
<evidence type="ECO:0000313" key="1">
    <source>
        <dbReference type="EMBL" id="VGO11557.1"/>
    </source>
</evidence>
<proteinExistence type="predicted"/>
<dbReference type="RefSeq" id="WP_222846991.1">
    <property type="nucleotide sequence ID" value="NZ_CAAHFG010000001.1"/>
</dbReference>
<evidence type="ECO:0008006" key="3">
    <source>
        <dbReference type="Google" id="ProtNLM"/>
    </source>
</evidence>
<evidence type="ECO:0000313" key="2">
    <source>
        <dbReference type="Proteomes" id="UP000366872"/>
    </source>
</evidence>
<gene>
    <name evidence="1" type="ORF">PDESU_00102</name>
</gene>
<dbReference type="Proteomes" id="UP000366872">
    <property type="component" value="Unassembled WGS sequence"/>
</dbReference>
<keyword evidence="2" id="KW-1185">Reference proteome</keyword>
<dbReference type="InterPro" id="IPR020378">
    <property type="entry name" value="DUF4186"/>
</dbReference>
<name>A0A6C2TVJ1_PONDE</name>